<feature type="compositionally biased region" description="Gly residues" evidence="1">
    <location>
        <begin position="363"/>
        <end position="392"/>
    </location>
</feature>
<keyword evidence="3" id="KW-1185">Reference proteome</keyword>
<protein>
    <submittedName>
        <fullName evidence="2">Uncharacterized protein</fullName>
    </submittedName>
</protein>
<dbReference type="Proteomes" id="UP001151760">
    <property type="component" value="Unassembled WGS sequence"/>
</dbReference>
<reference evidence="2" key="2">
    <citation type="submission" date="2022-01" db="EMBL/GenBank/DDBJ databases">
        <authorList>
            <person name="Yamashiro T."/>
            <person name="Shiraishi A."/>
            <person name="Satake H."/>
            <person name="Nakayama K."/>
        </authorList>
    </citation>
    <scope>NUCLEOTIDE SEQUENCE</scope>
</reference>
<name>A0ABQ5GAX3_9ASTR</name>
<evidence type="ECO:0000313" key="3">
    <source>
        <dbReference type="Proteomes" id="UP001151760"/>
    </source>
</evidence>
<gene>
    <name evidence="2" type="ORF">Tco_1031500</name>
</gene>
<accession>A0ABQ5GAX3</accession>
<organism evidence="2 3">
    <name type="scientific">Tanacetum coccineum</name>
    <dbReference type="NCBI Taxonomy" id="301880"/>
    <lineage>
        <taxon>Eukaryota</taxon>
        <taxon>Viridiplantae</taxon>
        <taxon>Streptophyta</taxon>
        <taxon>Embryophyta</taxon>
        <taxon>Tracheophyta</taxon>
        <taxon>Spermatophyta</taxon>
        <taxon>Magnoliopsida</taxon>
        <taxon>eudicotyledons</taxon>
        <taxon>Gunneridae</taxon>
        <taxon>Pentapetalae</taxon>
        <taxon>asterids</taxon>
        <taxon>campanulids</taxon>
        <taxon>Asterales</taxon>
        <taxon>Asteraceae</taxon>
        <taxon>Asteroideae</taxon>
        <taxon>Anthemideae</taxon>
        <taxon>Anthemidinae</taxon>
        <taxon>Tanacetum</taxon>
    </lineage>
</organism>
<evidence type="ECO:0000313" key="2">
    <source>
        <dbReference type="EMBL" id="GJT72214.1"/>
    </source>
</evidence>
<proteinExistence type="predicted"/>
<feature type="region of interest" description="Disordered" evidence="1">
    <location>
        <begin position="357"/>
        <end position="403"/>
    </location>
</feature>
<reference evidence="2" key="1">
    <citation type="journal article" date="2022" name="Int. J. Mol. Sci.">
        <title>Draft Genome of Tanacetum Coccineum: Genomic Comparison of Closely Related Tanacetum-Family Plants.</title>
        <authorList>
            <person name="Yamashiro T."/>
            <person name="Shiraishi A."/>
            <person name="Nakayama K."/>
            <person name="Satake H."/>
        </authorList>
    </citation>
    <scope>NUCLEOTIDE SEQUENCE</scope>
</reference>
<feature type="region of interest" description="Disordered" evidence="1">
    <location>
        <begin position="90"/>
        <end position="124"/>
    </location>
</feature>
<dbReference type="EMBL" id="BQNB010018237">
    <property type="protein sequence ID" value="GJT72214.1"/>
    <property type="molecule type" value="Genomic_DNA"/>
</dbReference>
<evidence type="ECO:0000256" key="1">
    <source>
        <dbReference type="SAM" id="MobiDB-lite"/>
    </source>
</evidence>
<comment type="caution">
    <text evidence="2">The sequence shown here is derived from an EMBL/GenBank/DDBJ whole genome shotgun (WGS) entry which is preliminary data.</text>
</comment>
<sequence length="403" mass="46712">MSRRYGHMMQNMKKTFIHKGNVLTMLKNVDDALKEVIPKIVTKTTEGIMKDNLPWLVVNNDPEAQAANSAIWDALRKKYEKSSILPATYRPEASRKRESSSAKGTSSSKITIVPKPKTHASQPPVQEYNEWSMAQEVNEDEDISEEAKPEFLAEIQGKKWVPTIADFHKIKFVHDDILKTRLWESRQEDITRQFLEKPTQVFQGCERDPNAPTRYLYNKDLFFLKNGNSDTMKYLLSLHKIYTTLFPKDDLEEVLKRWVGKVITRFNVPTRLSIQHWKRTWEKMYYWQCHNITRSDPDDVFSDKKIIDIIRVLYHDAYRQELIDEVCVKRDDDKAYLFTESDFKYLNKIDIEDMRRGGRDDIGGGNGQPKGGLRGSGGMDEGGRGRSQGDGYGRNPSGNRSKF</sequence>
<feature type="compositionally biased region" description="Low complexity" evidence="1">
    <location>
        <begin position="101"/>
        <end position="112"/>
    </location>
</feature>